<dbReference type="Gene3D" id="1.10.150.240">
    <property type="entry name" value="Putative phosphatase, domain 2"/>
    <property type="match status" value="1"/>
</dbReference>
<dbReference type="RefSeq" id="WP_260791857.1">
    <property type="nucleotide sequence ID" value="NZ_CP093313.1"/>
</dbReference>
<dbReference type="EC" id="3.1.3.18" evidence="4"/>
<organism evidence="5 6">
    <name type="scientific">Occallatibacter riparius</name>
    <dbReference type="NCBI Taxonomy" id="1002689"/>
    <lineage>
        <taxon>Bacteria</taxon>
        <taxon>Pseudomonadati</taxon>
        <taxon>Acidobacteriota</taxon>
        <taxon>Terriglobia</taxon>
        <taxon>Terriglobales</taxon>
        <taxon>Acidobacteriaceae</taxon>
        <taxon>Occallatibacter</taxon>
    </lineage>
</organism>
<comment type="similarity">
    <text evidence="3">Belongs to the HAD-like hydrolase superfamily. CbbY/CbbZ/Gph/YieH family.</text>
</comment>
<dbReference type="InterPro" id="IPR023198">
    <property type="entry name" value="PGP-like_dom2"/>
</dbReference>
<evidence type="ECO:0000256" key="3">
    <source>
        <dbReference type="ARBA" id="ARBA00006171"/>
    </source>
</evidence>
<proteinExistence type="inferred from homology"/>
<keyword evidence="5" id="KW-0378">Hydrolase</keyword>
<dbReference type="GO" id="GO:0006281">
    <property type="term" value="P:DNA repair"/>
    <property type="evidence" value="ECO:0007669"/>
    <property type="project" value="TreeGrafter"/>
</dbReference>
<protein>
    <recommendedName>
        <fullName evidence="4">phosphoglycolate phosphatase</fullName>
        <ecNumber evidence="4">3.1.3.18</ecNumber>
    </recommendedName>
</protein>
<keyword evidence="6" id="KW-1185">Reference proteome</keyword>
<name>A0A9J7BP22_9BACT</name>
<reference evidence="5" key="1">
    <citation type="submission" date="2021-04" db="EMBL/GenBank/DDBJ databases">
        <title>Phylogenetic analysis of Acidobacteriaceae.</title>
        <authorList>
            <person name="Qiu L."/>
            <person name="Zhang Q."/>
        </authorList>
    </citation>
    <scope>NUCLEOTIDE SEQUENCE</scope>
    <source>
        <strain evidence="5">DSM 25168</strain>
    </source>
</reference>
<comment type="pathway">
    <text evidence="2">Organic acid metabolism; glycolate biosynthesis; glycolate from 2-phosphoglycolate: step 1/1.</text>
</comment>
<evidence type="ECO:0000256" key="4">
    <source>
        <dbReference type="ARBA" id="ARBA00013078"/>
    </source>
</evidence>
<evidence type="ECO:0000256" key="2">
    <source>
        <dbReference type="ARBA" id="ARBA00004818"/>
    </source>
</evidence>
<dbReference type="InterPro" id="IPR023214">
    <property type="entry name" value="HAD_sf"/>
</dbReference>
<sequence length="251" mass="27275">METRIQEAIPKPQIAIAPGFMWDEQDAYLFDIDGTLLRSRDRIHVNSFAHSVQRILGFEVSLEGIALQGNTDTGILREACEQAGIPADVLQSQTAAILEAMCDRVTAQRHEMELVRMPGVEDALRHLAARGKLLGVATGNLEVIGWLKVEHAGLREWFRFGGFSDNFPVRSELIGHAAQKARELAGPTARVCVVGDTPRDIAAAHANSLPVIAVATGRSSFEELQALHPEACATTLADLLVYTRGNDESAT</sequence>
<dbReference type="Proteomes" id="UP001059380">
    <property type="component" value="Chromosome"/>
</dbReference>
<dbReference type="Pfam" id="PF13419">
    <property type="entry name" value="HAD_2"/>
    <property type="match status" value="1"/>
</dbReference>
<dbReference type="KEGG" id="orp:MOP44_19120"/>
<evidence type="ECO:0000313" key="5">
    <source>
        <dbReference type="EMBL" id="UWZ82670.1"/>
    </source>
</evidence>
<dbReference type="SUPFAM" id="SSF56784">
    <property type="entry name" value="HAD-like"/>
    <property type="match status" value="1"/>
</dbReference>
<dbReference type="GO" id="GO:0005829">
    <property type="term" value="C:cytosol"/>
    <property type="evidence" value="ECO:0007669"/>
    <property type="project" value="TreeGrafter"/>
</dbReference>
<dbReference type="PANTHER" id="PTHR43434:SF1">
    <property type="entry name" value="PHOSPHOGLYCOLATE PHOSPHATASE"/>
    <property type="match status" value="1"/>
</dbReference>
<accession>A0A9J7BP22</accession>
<dbReference type="AlphaFoldDB" id="A0A9J7BP22"/>
<dbReference type="InterPro" id="IPR036412">
    <property type="entry name" value="HAD-like_sf"/>
</dbReference>
<dbReference type="InterPro" id="IPR050155">
    <property type="entry name" value="HAD-like_hydrolase_sf"/>
</dbReference>
<dbReference type="EMBL" id="CP093313">
    <property type="protein sequence ID" value="UWZ82670.1"/>
    <property type="molecule type" value="Genomic_DNA"/>
</dbReference>
<evidence type="ECO:0000313" key="6">
    <source>
        <dbReference type="Proteomes" id="UP001059380"/>
    </source>
</evidence>
<evidence type="ECO:0000256" key="1">
    <source>
        <dbReference type="ARBA" id="ARBA00000830"/>
    </source>
</evidence>
<comment type="catalytic activity">
    <reaction evidence="1">
        <text>2-phosphoglycolate + H2O = glycolate + phosphate</text>
        <dbReference type="Rhea" id="RHEA:14369"/>
        <dbReference type="ChEBI" id="CHEBI:15377"/>
        <dbReference type="ChEBI" id="CHEBI:29805"/>
        <dbReference type="ChEBI" id="CHEBI:43474"/>
        <dbReference type="ChEBI" id="CHEBI:58033"/>
        <dbReference type="EC" id="3.1.3.18"/>
    </reaction>
</comment>
<dbReference type="PANTHER" id="PTHR43434">
    <property type="entry name" value="PHOSPHOGLYCOLATE PHOSPHATASE"/>
    <property type="match status" value="1"/>
</dbReference>
<dbReference type="Gene3D" id="3.40.50.1000">
    <property type="entry name" value="HAD superfamily/HAD-like"/>
    <property type="match status" value="1"/>
</dbReference>
<gene>
    <name evidence="5" type="ORF">MOP44_19120</name>
</gene>
<dbReference type="InterPro" id="IPR041492">
    <property type="entry name" value="HAD_2"/>
</dbReference>
<dbReference type="GO" id="GO:0008967">
    <property type="term" value="F:phosphoglycolate phosphatase activity"/>
    <property type="evidence" value="ECO:0007669"/>
    <property type="project" value="UniProtKB-EC"/>
</dbReference>